<dbReference type="GO" id="GO:0005737">
    <property type="term" value="C:cytoplasm"/>
    <property type="evidence" value="ECO:0007669"/>
    <property type="project" value="UniProtKB-SubCell"/>
</dbReference>
<dbReference type="RefSeq" id="WP_169075728.1">
    <property type="nucleotide sequence ID" value="NZ_JABBXH010000004.1"/>
</dbReference>
<evidence type="ECO:0000256" key="7">
    <source>
        <dbReference type="ARBA" id="ARBA00051538"/>
    </source>
</evidence>
<evidence type="ECO:0000256" key="12">
    <source>
        <dbReference type="ARBA" id="ARBA00077136"/>
    </source>
</evidence>
<comment type="catalytic activity">
    <reaction evidence="5 15">
        <text>L-phenylalanyl-tRNA(Phe) + an N-terminal L-alpha-aminoacyl-[protein] = an N-terminal L-phenylalanyl-L-alpha-aminoacyl-[protein] + tRNA(Phe)</text>
        <dbReference type="Rhea" id="RHEA:43632"/>
        <dbReference type="Rhea" id="RHEA-COMP:9668"/>
        <dbReference type="Rhea" id="RHEA-COMP:9699"/>
        <dbReference type="Rhea" id="RHEA-COMP:10636"/>
        <dbReference type="Rhea" id="RHEA-COMP:10637"/>
        <dbReference type="ChEBI" id="CHEBI:78442"/>
        <dbReference type="ChEBI" id="CHEBI:78531"/>
        <dbReference type="ChEBI" id="CHEBI:78597"/>
        <dbReference type="ChEBI" id="CHEBI:83561"/>
        <dbReference type="EC" id="2.3.2.6"/>
    </reaction>
</comment>
<accession>A0A7Y0Q7N5</accession>
<dbReference type="SUPFAM" id="SSF55729">
    <property type="entry name" value="Acyl-CoA N-acyltransferases (Nat)"/>
    <property type="match status" value="1"/>
</dbReference>
<dbReference type="PANTHER" id="PTHR30098:SF2">
    <property type="entry name" value="LEUCYL_PHENYLALANYL-TRNA--PROTEIN TRANSFERASE"/>
    <property type="match status" value="1"/>
</dbReference>
<dbReference type="NCBIfam" id="TIGR00667">
    <property type="entry name" value="aat"/>
    <property type="match status" value="1"/>
</dbReference>
<dbReference type="InterPro" id="IPR004616">
    <property type="entry name" value="Leu/Phe-tRNA_Trfase"/>
</dbReference>
<evidence type="ECO:0000256" key="8">
    <source>
        <dbReference type="ARBA" id="ARBA00054043"/>
    </source>
</evidence>
<keyword evidence="4 15" id="KW-0012">Acyltransferase</keyword>
<comment type="subcellular location">
    <subcellularLocation>
        <location evidence="1 15">Cytoplasm</location>
    </subcellularLocation>
</comment>
<comment type="catalytic activity">
    <reaction evidence="6 15">
        <text>N-terminal L-arginyl-[protein] + L-leucyl-tRNA(Leu) = N-terminal L-leucyl-L-arginyl-[protein] + tRNA(Leu) + H(+)</text>
        <dbReference type="Rhea" id="RHEA:50416"/>
        <dbReference type="Rhea" id="RHEA-COMP:9613"/>
        <dbReference type="Rhea" id="RHEA-COMP:9622"/>
        <dbReference type="Rhea" id="RHEA-COMP:12672"/>
        <dbReference type="Rhea" id="RHEA-COMP:12673"/>
        <dbReference type="ChEBI" id="CHEBI:15378"/>
        <dbReference type="ChEBI" id="CHEBI:64719"/>
        <dbReference type="ChEBI" id="CHEBI:78442"/>
        <dbReference type="ChEBI" id="CHEBI:78494"/>
        <dbReference type="ChEBI" id="CHEBI:133044"/>
        <dbReference type="EC" id="2.3.2.6"/>
    </reaction>
</comment>
<evidence type="ECO:0000256" key="3">
    <source>
        <dbReference type="ARBA" id="ARBA00022679"/>
    </source>
</evidence>
<dbReference type="InterPro" id="IPR016181">
    <property type="entry name" value="Acyl_CoA_acyltransferase"/>
</dbReference>
<dbReference type="PANTHER" id="PTHR30098">
    <property type="entry name" value="LEUCYL/PHENYLALANYL-TRNA--PROTEIN TRANSFERASE"/>
    <property type="match status" value="1"/>
</dbReference>
<evidence type="ECO:0000256" key="11">
    <source>
        <dbReference type="ARBA" id="ARBA00074372"/>
    </source>
</evidence>
<keyword evidence="2 15" id="KW-0963">Cytoplasm</keyword>
<evidence type="ECO:0000313" key="17">
    <source>
        <dbReference type="Proteomes" id="UP000568664"/>
    </source>
</evidence>
<evidence type="ECO:0000256" key="15">
    <source>
        <dbReference type="HAMAP-Rule" id="MF_00688"/>
    </source>
</evidence>
<dbReference type="Proteomes" id="UP000568664">
    <property type="component" value="Unassembled WGS sequence"/>
</dbReference>
<gene>
    <name evidence="15" type="primary">aat</name>
    <name evidence="16" type="ORF">HII17_12540</name>
</gene>
<evidence type="ECO:0000256" key="13">
    <source>
        <dbReference type="ARBA" id="ARBA00077165"/>
    </source>
</evidence>
<protein>
    <recommendedName>
        <fullName evidence="11 15">Leucyl/phenylalanyl-tRNA--protein transferase</fullName>
        <ecNumber evidence="10 15">2.3.2.6</ecNumber>
    </recommendedName>
    <alternativeName>
        <fullName evidence="12 15">L/F-transferase</fullName>
    </alternativeName>
    <alternativeName>
        <fullName evidence="13 15">Leucyltransferase</fullName>
    </alternativeName>
    <alternativeName>
        <fullName evidence="14 15">Phenyalanyltransferase</fullName>
    </alternativeName>
</protein>
<dbReference type="Gene3D" id="3.30.70.3550">
    <property type="entry name" value="Leucyl/phenylalanyl-tRNA-protein transferase, N-terminal domain"/>
    <property type="match status" value="1"/>
</dbReference>
<evidence type="ECO:0000256" key="4">
    <source>
        <dbReference type="ARBA" id="ARBA00023315"/>
    </source>
</evidence>
<dbReference type="Pfam" id="PF03588">
    <property type="entry name" value="Leu_Phe_trans"/>
    <property type="match status" value="1"/>
</dbReference>
<organism evidence="16 17">
    <name type="scientific">Thalassotalea algicola</name>
    <dbReference type="NCBI Taxonomy" id="2716224"/>
    <lineage>
        <taxon>Bacteria</taxon>
        <taxon>Pseudomonadati</taxon>
        <taxon>Pseudomonadota</taxon>
        <taxon>Gammaproteobacteria</taxon>
        <taxon>Alteromonadales</taxon>
        <taxon>Colwelliaceae</taxon>
        <taxon>Thalassotalea</taxon>
    </lineage>
</organism>
<dbReference type="HAMAP" id="MF_00688">
    <property type="entry name" value="Leu_Phe_trans"/>
    <property type="match status" value="1"/>
</dbReference>
<dbReference type="InterPro" id="IPR042203">
    <property type="entry name" value="Leu/Phe-tRNA_Trfase_C"/>
</dbReference>
<evidence type="ECO:0000313" key="16">
    <source>
        <dbReference type="EMBL" id="NMP32391.1"/>
    </source>
</evidence>
<dbReference type="GO" id="GO:0030163">
    <property type="term" value="P:protein catabolic process"/>
    <property type="evidence" value="ECO:0007669"/>
    <property type="project" value="UniProtKB-UniRule"/>
</dbReference>
<comment type="caution">
    <text evidence="16">The sequence shown here is derived from an EMBL/GenBank/DDBJ whole genome shotgun (WGS) entry which is preliminary data.</text>
</comment>
<keyword evidence="17" id="KW-1185">Reference proteome</keyword>
<evidence type="ECO:0000256" key="10">
    <source>
        <dbReference type="ARBA" id="ARBA00066767"/>
    </source>
</evidence>
<comment type="similarity">
    <text evidence="9 15">Belongs to the L/F-transferase family.</text>
</comment>
<comment type="function">
    <text evidence="8 15">Functions in the N-end rule pathway of protein degradation where it conjugates Leu, Phe and, less efficiently, Met from aminoacyl-tRNAs to the N-termini of proteins containing an N-terminal arginine or lysine.</text>
</comment>
<dbReference type="EC" id="2.3.2.6" evidence="10 15"/>
<name>A0A7Y0Q7N5_9GAMM</name>
<dbReference type="EMBL" id="JABBXH010000004">
    <property type="protein sequence ID" value="NMP32391.1"/>
    <property type="molecule type" value="Genomic_DNA"/>
</dbReference>
<keyword evidence="3 15" id="KW-0808">Transferase</keyword>
<sequence length="235" mass="26613">MSQTITFLTPDSLAFPSINYALAEPNGLLAIGGDLTSERLITAYSNGIFPWYGEDEPIMWWSPHPRAIIDTSEIRINRTLRKVINRQQFKVTINQAFEQVIALCADAPFRNEDTWIVSDMVNAYNALHKKGYAHSCEVWEDEKLVGGLYGVAINGYFSGESMFYSSPNASKVALALFVQLLRQQGVTFIDCQITNPFLESMGCKEISRDLFSQIREQMKTIALPQHFWATRQISD</sequence>
<evidence type="ECO:0000256" key="14">
    <source>
        <dbReference type="ARBA" id="ARBA00083640"/>
    </source>
</evidence>
<reference evidence="16 17" key="1">
    <citation type="submission" date="2020-04" db="EMBL/GenBank/DDBJ databases">
        <title>Thalassotalea sp. M1531, isolated from the surface of marine red alga.</title>
        <authorList>
            <person name="Pang L."/>
            <person name="Lu D.-C."/>
        </authorList>
    </citation>
    <scope>NUCLEOTIDE SEQUENCE [LARGE SCALE GENOMIC DNA]</scope>
    <source>
        <strain evidence="16 17">M1531</strain>
    </source>
</reference>
<evidence type="ECO:0000256" key="1">
    <source>
        <dbReference type="ARBA" id="ARBA00004496"/>
    </source>
</evidence>
<comment type="catalytic activity">
    <reaction evidence="7 15">
        <text>N-terminal L-lysyl-[protein] + L-leucyl-tRNA(Leu) = N-terminal L-leucyl-L-lysyl-[protein] + tRNA(Leu) + H(+)</text>
        <dbReference type="Rhea" id="RHEA:12340"/>
        <dbReference type="Rhea" id="RHEA-COMP:9613"/>
        <dbReference type="Rhea" id="RHEA-COMP:9622"/>
        <dbReference type="Rhea" id="RHEA-COMP:12670"/>
        <dbReference type="Rhea" id="RHEA-COMP:12671"/>
        <dbReference type="ChEBI" id="CHEBI:15378"/>
        <dbReference type="ChEBI" id="CHEBI:65249"/>
        <dbReference type="ChEBI" id="CHEBI:78442"/>
        <dbReference type="ChEBI" id="CHEBI:78494"/>
        <dbReference type="ChEBI" id="CHEBI:133043"/>
        <dbReference type="EC" id="2.3.2.6"/>
    </reaction>
</comment>
<dbReference type="Gene3D" id="3.40.630.70">
    <property type="entry name" value="Leucyl/phenylalanyl-tRNA-protein transferase, C-terminal domain"/>
    <property type="match status" value="1"/>
</dbReference>
<dbReference type="AlphaFoldDB" id="A0A7Y0Q7N5"/>
<proteinExistence type="inferred from homology"/>
<evidence type="ECO:0000256" key="2">
    <source>
        <dbReference type="ARBA" id="ARBA00022490"/>
    </source>
</evidence>
<dbReference type="FunFam" id="3.30.70.3550:FF:000001">
    <property type="entry name" value="Leucyl/phenylalanyl-tRNA--protein transferase"/>
    <property type="match status" value="1"/>
</dbReference>
<dbReference type="InterPro" id="IPR042221">
    <property type="entry name" value="Leu/Phe-tRNA_Trfase_N"/>
</dbReference>
<evidence type="ECO:0000256" key="6">
    <source>
        <dbReference type="ARBA" id="ARBA00050652"/>
    </source>
</evidence>
<dbReference type="GO" id="GO:0008914">
    <property type="term" value="F:leucyl-tRNA--protein transferase activity"/>
    <property type="evidence" value="ECO:0007669"/>
    <property type="project" value="UniProtKB-UniRule"/>
</dbReference>
<evidence type="ECO:0000256" key="9">
    <source>
        <dbReference type="ARBA" id="ARBA00061535"/>
    </source>
</evidence>
<evidence type="ECO:0000256" key="5">
    <source>
        <dbReference type="ARBA" id="ARBA00050607"/>
    </source>
</evidence>